<evidence type="ECO:0000313" key="2">
    <source>
        <dbReference type="EMBL" id="PNT28678.1"/>
    </source>
</evidence>
<name>A0A2K1ZTS6_POPTR</name>
<evidence type="ECO:0000256" key="1">
    <source>
        <dbReference type="SAM" id="Phobius"/>
    </source>
</evidence>
<dbReference type="Proteomes" id="UP000006729">
    <property type="component" value="Chromosome 7"/>
</dbReference>
<reference evidence="2 3" key="1">
    <citation type="journal article" date="2006" name="Science">
        <title>The genome of black cottonwood, Populus trichocarpa (Torr. &amp; Gray).</title>
        <authorList>
            <person name="Tuskan G.A."/>
            <person name="Difazio S."/>
            <person name="Jansson S."/>
            <person name="Bohlmann J."/>
            <person name="Grigoriev I."/>
            <person name="Hellsten U."/>
            <person name="Putnam N."/>
            <person name="Ralph S."/>
            <person name="Rombauts S."/>
            <person name="Salamov A."/>
            <person name="Schein J."/>
            <person name="Sterck L."/>
            <person name="Aerts A."/>
            <person name="Bhalerao R.R."/>
            <person name="Bhalerao R.P."/>
            <person name="Blaudez D."/>
            <person name="Boerjan W."/>
            <person name="Brun A."/>
            <person name="Brunner A."/>
            <person name="Busov V."/>
            <person name="Campbell M."/>
            <person name="Carlson J."/>
            <person name="Chalot M."/>
            <person name="Chapman J."/>
            <person name="Chen G.L."/>
            <person name="Cooper D."/>
            <person name="Coutinho P.M."/>
            <person name="Couturier J."/>
            <person name="Covert S."/>
            <person name="Cronk Q."/>
            <person name="Cunningham R."/>
            <person name="Davis J."/>
            <person name="Degroeve S."/>
            <person name="Dejardin A."/>
            <person name="Depamphilis C."/>
            <person name="Detter J."/>
            <person name="Dirks B."/>
            <person name="Dubchak I."/>
            <person name="Duplessis S."/>
            <person name="Ehlting J."/>
            <person name="Ellis B."/>
            <person name="Gendler K."/>
            <person name="Goodstein D."/>
            <person name="Gribskov M."/>
            <person name="Grimwood J."/>
            <person name="Groover A."/>
            <person name="Gunter L."/>
            <person name="Hamberger B."/>
            <person name="Heinze B."/>
            <person name="Helariutta Y."/>
            <person name="Henrissat B."/>
            <person name="Holligan D."/>
            <person name="Holt R."/>
            <person name="Huang W."/>
            <person name="Islam-Faridi N."/>
            <person name="Jones S."/>
            <person name="Jones-Rhoades M."/>
            <person name="Jorgensen R."/>
            <person name="Joshi C."/>
            <person name="Kangasjarvi J."/>
            <person name="Karlsson J."/>
            <person name="Kelleher C."/>
            <person name="Kirkpatrick R."/>
            <person name="Kirst M."/>
            <person name="Kohler A."/>
            <person name="Kalluri U."/>
            <person name="Larimer F."/>
            <person name="Leebens-Mack J."/>
            <person name="Leple J.C."/>
            <person name="Locascio P."/>
            <person name="Lou Y."/>
            <person name="Lucas S."/>
            <person name="Martin F."/>
            <person name="Montanini B."/>
            <person name="Napoli C."/>
            <person name="Nelson D.R."/>
            <person name="Nelson C."/>
            <person name="Nieminen K."/>
            <person name="Nilsson O."/>
            <person name="Pereda V."/>
            <person name="Peter G."/>
            <person name="Philippe R."/>
            <person name="Pilate G."/>
            <person name="Poliakov A."/>
            <person name="Razumovskaya J."/>
            <person name="Richardson P."/>
            <person name="Rinaldi C."/>
            <person name="Ritland K."/>
            <person name="Rouze P."/>
            <person name="Ryaboy D."/>
            <person name="Schmutz J."/>
            <person name="Schrader J."/>
            <person name="Segerman B."/>
            <person name="Shin H."/>
            <person name="Siddiqui A."/>
            <person name="Sterky F."/>
            <person name="Terry A."/>
            <person name="Tsai C.J."/>
            <person name="Uberbacher E."/>
            <person name="Unneberg P."/>
            <person name="Vahala J."/>
            <person name="Wall K."/>
            <person name="Wessler S."/>
            <person name="Yang G."/>
            <person name="Yin T."/>
            <person name="Douglas C."/>
            <person name="Marra M."/>
            <person name="Sandberg G."/>
            <person name="Van de Peer Y."/>
            <person name="Rokhsar D."/>
        </authorList>
    </citation>
    <scope>NUCLEOTIDE SEQUENCE [LARGE SCALE GENOMIC DNA]</scope>
    <source>
        <strain evidence="3">cv. Nisqually</strain>
    </source>
</reference>
<organism evidence="2 3">
    <name type="scientific">Populus trichocarpa</name>
    <name type="common">Western balsam poplar</name>
    <name type="synonym">Populus balsamifera subsp. trichocarpa</name>
    <dbReference type="NCBI Taxonomy" id="3694"/>
    <lineage>
        <taxon>Eukaryota</taxon>
        <taxon>Viridiplantae</taxon>
        <taxon>Streptophyta</taxon>
        <taxon>Embryophyta</taxon>
        <taxon>Tracheophyta</taxon>
        <taxon>Spermatophyta</taxon>
        <taxon>Magnoliopsida</taxon>
        <taxon>eudicotyledons</taxon>
        <taxon>Gunneridae</taxon>
        <taxon>Pentapetalae</taxon>
        <taxon>rosids</taxon>
        <taxon>fabids</taxon>
        <taxon>Malpighiales</taxon>
        <taxon>Salicaceae</taxon>
        <taxon>Saliceae</taxon>
        <taxon>Populus</taxon>
    </lineage>
</organism>
<dbReference type="AlphaFoldDB" id="A0A2K1ZTS6"/>
<evidence type="ECO:0000313" key="3">
    <source>
        <dbReference type="Proteomes" id="UP000006729"/>
    </source>
</evidence>
<keyword evidence="3" id="KW-1185">Reference proteome</keyword>
<accession>A0A2K1ZTS6</accession>
<keyword evidence="1" id="KW-0812">Transmembrane</keyword>
<sequence>MYKLLLTNGKTFFSPFKHPLHQCEFSFSSCLILNKYWVEFWTFASQISIVLRCMNFLIFLISFVHSSALKEF</sequence>
<keyword evidence="1" id="KW-0472">Membrane</keyword>
<feature type="transmembrane region" description="Helical" evidence="1">
    <location>
        <begin position="43"/>
        <end position="64"/>
    </location>
</feature>
<dbReference type="EMBL" id="CM009296">
    <property type="protein sequence ID" value="PNT28678.1"/>
    <property type="molecule type" value="Genomic_DNA"/>
</dbReference>
<dbReference type="InParanoid" id="A0A2K1ZTS6"/>
<protein>
    <submittedName>
        <fullName evidence="2">Uncharacterized protein</fullName>
    </submittedName>
</protein>
<proteinExistence type="predicted"/>
<gene>
    <name evidence="2" type="ORF">POPTR_007G131900</name>
</gene>
<keyword evidence="1" id="KW-1133">Transmembrane helix</keyword>